<evidence type="ECO:0000256" key="3">
    <source>
        <dbReference type="PROSITE-ProRule" id="PRU00169"/>
    </source>
</evidence>
<dbReference type="Pfam" id="PF00072">
    <property type="entry name" value="Response_reg"/>
    <property type="match status" value="1"/>
</dbReference>
<reference evidence="6 7" key="1">
    <citation type="submission" date="2020-07" db="EMBL/GenBank/DDBJ databases">
        <title>Novel species isolated from subtropical streams in China.</title>
        <authorList>
            <person name="Lu H."/>
        </authorList>
    </citation>
    <scope>NUCLEOTIDE SEQUENCE [LARGE SCALE GENOMIC DNA]</scope>
    <source>
        <strain evidence="6 7">FT3S</strain>
    </source>
</reference>
<keyword evidence="2" id="KW-0238">DNA-binding</keyword>
<evidence type="ECO:0000313" key="7">
    <source>
        <dbReference type="Proteomes" id="UP000566711"/>
    </source>
</evidence>
<evidence type="ECO:0000259" key="5">
    <source>
        <dbReference type="PROSITE" id="PS50110"/>
    </source>
</evidence>
<feature type="domain" description="Response regulatory" evidence="5">
    <location>
        <begin position="1"/>
        <end position="107"/>
    </location>
</feature>
<dbReference type="InterPro" id="IPR000792">
    <property type="entry name" value="Tscrpt_reg_LuxR_C"/>
</dbReference>
<dbReference type="CDD" id="cd06170">
    <property type="entry name" value="LuxR_C_like"/>
    <property type="match status" value="1"/>
</dbReference>
<evidence type="ECO:0000256" key="2">
    <source>
        <dbReference type="ARBA" id="ARBA00023125"/>
    </source>
</evidence>
<dbReference type="Pfam" id="PF00196">
    <property type="entry name" value="GerE"/>
    <property type="match status" value="1"/>
</dbReference>
<feature type="domain" description="HTH luxR-type" evidence="4">
    <location>
        <begin position="137"/>
        <end position="203"/>
    </location>
</feature>
<evidence type="ECO:0000313" key="6">
    <source>
        <dbReference type="EMBL" id="MBA5606955.1"/>
    </source>
</evidence>
<dbReference type="Gene3D" id="3.40.50.2300">
    <property type="match status" value="1"/>
</dbReference>
<protein>
    <submittedName>
        <fullName evidence="6">Response regulator transcription factor</fullName>
    </submittedName>
</protein>
<dbReference type="CDD" id="cd17535">
    <property type="entry name" value="REC_NarL-like"/>
    <property type="match status" value="1"/>
</dbReference>
<dbReference type="GO" id="GO:0000160">
    <property type="term" value="P:phosphorelay signal transduction system"/>
    <property type="evidence" value="ECO:0007669"/>
    <property type="project" value="InterPro"/>
</dbReference>
<evidence type="ECO:0000259" key="4">
    <source>
        <dbReference type="PROSITE" id="PS50043"/>
    </source>
</evidence>
<dbReference type="InterPro" id="IPR011006">
    <property type="entry name" value="CheY-like_superfamily"/>
</dbReference>
<dbReference type="PROSITE" id="PS50110">
    <property type="entry name" value="RESPONSE_REGULATORY"/>
    <property type="match status" value="1"/>
</dbReference>
<dbReference type="PANTHER" id="PTHR43214:SF38">
    <property type="entry name" value="NITRATE_NITRITE RESPONSE REGULATOR PROTEIN NARL"/>
    <property type="match status" value="1"/>
</dbReference>
<dbReference type="SUPFAM" id="SSF46894">
    <property type="entry name" value="C-terminal effector domain of the bipartite response regulators"/>
    <property type="match status" value="1"/>
</dbReference>
<keyword evidence="7" id="KW-1185">Reference proteome</keyword>
<dbReference type="InterPro" id="IPR058245">
    <property type="entry name" value="NreC/VraR/RcsB-like_REC"/>
</dbReference>
<name>A0A7W2EJL9_9BURK</name>
<dbReference type="SUPFAM" id="SSF52172">
    <property type="entry name" value="CheY-like"/>
    <property type="match status" value="1"/>
</dbReference>
<dbReference type="AlphaFoldDB" id="A0A7W2EJL9"/>
<comment type="caution">
    <text evidence="6">The sequence shown here is derived from an EMBL/GenBank/DDBJ whole genome shotgun (WGS) entry which is preliminary data.</text>
</comment>
<dbReference type="InterPro" id="IPR016032">
    <property type="entry name" value="Sig_transdc_resp-reg_C-effctor"/>
</dbReference>
<dbReference type="EMBL" id="JACEZS010000014">
    <property type="protein sequence ID" value="MBA5606955.1"/>
    <property type="molecule type" value="Genomic_DNA"/>
</dbReference>
<organism evidence="6 7">
    <name type="scientific">Rugamonas fusca</name>
    <dbReference type="NCBI Taxonomy" id="2758568"/>
    <lineage>
        <taxon>Bacteria</taxon>
        <taxon>Pseudomonadati</taxon>
        <taxon>Pseudomonadota</taxon>
        <taxon>Betaproteobacteria</taxon>
        <taxon>Burkholderiales</taxon>
        <taxon>Oxalobacteraceae</taxon>
        <taxon>Telluria group</taxon>
        <taxon>Rugamonas</taxon>
    </lineage>
</organism>
<dbReference type="GO" id="GO:0003677">
    <property type="term" value="F:DNA binding"/>
    <property type="evidence" value="ECO:0007669"/>
    <property type="project" value="UniProtKB-KW"/>
</dbReference>
<keyword evidence="1 3" id="KW-0597">Phosphoprotein</keyword>
<dbReference type="Proteomes" id="UP000566711">
    <property type="component" value="Unassembled WGS sequence"/>
</dbReference>
<evidence type="ECO:0000256" key="1">
    <source>
        <dbReference type="ARBA" id="ARBA00022553"/>
    </source>
</evidence>
<feature type="modified residue" description="4-aspartylphosphate" evidence="3">
    <location>
        <position position="43"/>
    </location>
</feature>
<dbReference type="InterPro" id="IPR039420">
    <property type="entry name" value="WalR-like"/>
</dbReference>
<proteinExistence type="predicted"/>
<dbReference type="PROSITE" id="PS50043">
    <property type="entry name" value="HTH_LUXR_2"/>
    <property type="match status" value="1"/>
</dbReference>
<dbReference type="SMART" id="SM00421">
    <property type="entry name" value="HTH_LUXR"/>
    <property type="match status" value="1"/>
</dbReference>
<dbReference type="PANTHER" id="PTHR43214">
    <property type="entry name" value="TWO-COMPONENT RESPONSE REGULATOR"/>
    <property type="match status" value="1"/>
</dbReference>
<dbReference type="InterPro" id="IPR001789">
    <property type="entry name" value="Sig_transdc_resp-reg_receiver"/>
</dbReference>
<sequence>MIWGLRKLIESEGDTMRVVGCAADCDGALAQSRALSPDVIVLDLDLDGTSSLGILAELVNGSGARVLVLSGTRDASQLDAAVLHGARGVVGKDAAADVVLQAIRKLHQGELWLDQGILGRIFDDMRNPPKRRKCDAGADKLASLTAKERQICDLIAAGGGGNKALAQTLFISDHTLRNHLTSIYHKLGVTNRLDLYVFMTTQRAEPQER</sequence>
<accession>A0A7W2EJL9</accession>
<gene>
    <name evidence="6" type="ORF">H3H36_16480</name>
</gene>
<dbReference type="GO" id="GO:0006355">
    <property type="term" value="P:regulation of DNA-templated transcription"/>
    <property type="evidence" value="ECO:0007669"/>
    <property type="project" value="InterPro"/>
</dbReference>